<dbReference type="Proteomes" id="UP000178764">
    <property type="component" value="Unassembled WGS sequence"/>
</dbReference>
<protein>
    <recommendedName>
        <fullName evidence="4">Bacterial type II secretion system protein E domain-containing protein</fullName>
    </recommendedName>
</protein>
<evidence type="ECO:0000256" key="3">
    <source>
        <dbReference type="ARBA" id="ARBA00022840"/>
    </source>
</evidence>
<evidence type="ECO:0000256" key="2">
    <source>
        <dbReference type="ARBA" id="ARBA00022741"/>
    </source>
</evidence>
<comment type="caution">
    <text evidence="5">The sequence shown here is derived from an EMBL/GenBank/DDBJ whole genome shotgun (WGS) entry which is preliminary data.</text>
</comment>
<dbReference type="PANTHER" id="PTHR30258:SF3">
    <property type="entry name" value="SLL1921 PROTEIN"/>
    <property type="match status" value="1"/>
</dbReference>
<dbReference type="GO" id="GO:0016887">
    <property type="term" value="F:ATP hydrolysis activity"/>
    <property type="evidence" value="ECO:0007669"/>
    <property type="project" value="TreeGrafter"/>
</dbReference>
<gene>
    <name evidence="5" type="ORF">A2V71_03995</name>
</gene>
<dbReference type="AlphaFoldDB" id="A0A1F5DLX4"/>
<reference evidence="5 6" key="1">
    <citation type="journal article" date="2016" name="Nat. Commun.">
        <title>Thousands of microbial genomes shed light on interconnected biogeochemical processes in an aquifer system.</title>
        <authorList>
            <person name="Anantharaman K."/>
            <person name="Brown C.T."/>
            <person name="Hug L.A."/>
            <person name="Sharon I."/>
            <person name="Castelle C.J."/>
            <person name="Probst A.J."/>
            <person name="Thomas B.C."/>
            <person name="Singh A."/>
            <person name="Wilkins M.J."/>
            <person name="Karaoz U."/>
            <person name="Brodie E.L."/>
            <person name="Williams K.H."/>
            <person name="Hubbard S.S."/>
            <person name="Banfield J.F."/>
        </authorList>
    </citation>
    <scope>NUCLEOTIDE SEQUENCE [LARGE SCALE GENOMIC DNA]</scope>
</reference>
<accession>A0A1F5DLX4</accession>
<feature type="domain" description="Bacterial type II secretion system protein E" evidence="4">
    <location>
        <begin position="341"/>
        <end position="355"/>
    </location>
</feature>
<dbReference type="Pfam" id="PF00437">
    <property type="entry name" value="T2SSE"/>
    <property type="match status" value="1"/>
</dbReference>
<evidence type="ECO:0000313" key="5">
    <source>
        <dbReference type="EMBL" id="OGD56040.1"/>
    </source>
</evidence>
<feature type="non-terminal residue" evidence="5">
    <location>
        <position position="1"/>
    </location>
</feature>
<sequence length="496" mass="55093">AREDEEKHAKEAAAKFGLPYINLVGYPIAPEVIVIIPQEKAMEFGIVAYLRAADKIRVATNNPKKPGLEEFLKTLTVAAKGQFILSFCSETSLRFGLSLYRVLVPEAPKEEKVEVTEEKKTSFEEELKTFQDLKEKITKVSTTELLDLVFAGAIKNQASDIHLEPQEENFRIRFRIDGVLQEVATLSSSVYHQILARVKYLAKLKLDVTHPQDGRFEVDVLGESVDIRVATLPTSYGEAVVMRLLPKKKGFTDLRNLGFNDQALKTIEEAMAKPQGMILNTGPTGSGKTTTLYAILQKLNQPGKKIITLENPIEYRLDGVEQIQIDPENQTGFLEALKGALRQDPDILMVGEIRDAETANIALQAAMTGHLVLSTLHTNNAPSALARLTEMGIAPYLLAGSINLIIAQRLVRMPHKECDGKGCDVCHNTGYMGRTAIVEVLVPTKELEELIRNKAPLREFEETAHKLGMRTMHEDGLEKIKAGVTAQEEVERVTKE</sequence>
<dbReference type="Gene3D" id="3.40.50.300">
    <property type="entry name" value="P-loop containing nucleotide triphosphate hydrolases"/>
    <property type="match status" value="1"/>
</dbReference>
<dbReference type="InterPro" id="IPR001482">
    <property type="entry name" value="T2SS/T4SS_dom"/>
</dbReference>
<keyword evidence="2" id="KW-0547">Nucleotide-binding</keyword>
<proteinExistence type="inferred from homology"/>
<evidence type="ECO:0000256" key="1">
    <source>
        <dbReference type="ARBA" id="ARBA00006611"/>
    </source>
</evidence>
<dbReference type="PROSITE" id="PS00662">
    <property type="entry name" value="T2SP_E"/>
    <property type="match status" value="1"/>
</dbReference>
<dbReference type="EMBL" id="MEZT01000031">
    <property type="protein sequence ID" value="OGD56040.1"/>
    <property type="molecule type" value="Genomic_DNA"/>
</dbReference>
<dbReference type="GO" id="GO:0005524">
    <property type="term" value="F:ATP binding"/>
    <property type="evidence" value="ECO:0007669"/>
    <property type="project" value="UniProtKB-KW"/>
</dbReference>
<dbReference type="InterPro" id="IPR037257">
    <property type="entry name" value="T2SS_E_N_sf"/>
</dbReference>
<comment type="similarity">
    <text evidence="1">Belongs to the GSP E family.</text>
</comment>
<dbReference type="PANTHER" id="PTHR30258">
    <property type="entry name" value="TYPE II SECRETION SYSTEM PROTEIN GSPE-RELATED"/>
    <property type="match status" value="1"/>
</dbReference>
<dbReference type="GO" id="GO:0005886">
    <property type="term" value="C:plasma membrane"/>
    <property type="evidence" value="ECO:0007669"/>
    <property type="project" value="TreeGrafter"/>
</dbReference>
<dbReference type="Gene3D" id="3.30.450.90">
    <property type="match status" value="1"/>
</dbReference>
<name>A0A1F5DLX4_9BACT</name>
<organism evidence="5 6">
    <name type="scientific">Candidatus Berkelbacteria bacterium RBG_13_40_8</name>
    <dbReference type="NCBI Taxonomy" id="1797467"/>
    <lineage>
        <taxon>Bacteria</taxon>
        <taxon>Candidatus Berkelbacteria</taxon>
    </lineage>
</organism>
<dbReference type="CDD" id="cd01129">
    <property type="entry name" value="PulE-GspE-like"/>
    <property type="match status" value="1"/>
</dbReference>
<dbReference type="SUPFAM" id="SSF52540">
    <property type="entry name" value="P-loop containing nucleoside triphosphate hydrolases"/>
    <property type="match status" value="1"/>
</dbReference>
<dbReference type="InterPro" id="IPR027417">
    <property type="entry name" value="P-loop_NTPase"/>
</dbReference>
<evidence type="ECO:0000259" key="4">
    <source>
        <dbReference type="PROSITE" id="PS00662"/>
    </source>
</evidence>
<keyword evidence="3" id="KW-0067">ATP-binding</keyword>
<evidence type="ECO:0000313" key="6">
    <source>
        <dbReference type="Proteomes" id="UP000178764"/>
    </source>
</evidence>
<dbReference type="SUPFAM" id="SSF160246">
    <property type="entry name" value="EspE N-terminal domain-like"/>
    <property type="match status" value="1"/>
</dbReference>